<reference evidence="3 4" key="1">
    <citation type="submission" date="2016-10" db="EMBL/GenBank/DDBJ databases">
        <authorList>
            <person name="de Groot N.N."/>
        </authorList>
    </citation>
    <scope>NUCLEOTIDE SEQUENCE [LARGE SCALE GENOMIC DNA]</scope>
    <source>
        <strain evidence="3 4">DSM 8423</strain>
    </source>
</reference>
<proteinExistence type="predicted"/>
<evidence type="ECO:0000313" key="3">
    <source>
        <dbReference type="EMBL" id="SEM48327.1"/>
    </source>
</evidence>
<evidence type="ECO:0000256" key="1">
    <source>
        <dbReference type="SAM" id="SignalP"/>
    </source>
</evidence>
<feature type="domain" description="Ice-binding protein C-terminal" evidence="2">
    <location>
        <begin position="174"/>
        <end position="196"/>
    </location>
</feature>
<keyword evidence="1" id="KW-0732">Signal</keyword>
<dbReference type="Proteomes" id="UP000198744">
    <property type="component" value="Unassembled WGS sequence"/>
</dbReference>
<keyword evidence="4" id="KW-1185">Reference proteome</keyword>
<dbReference type="AlphaFoldDB" id="A0A1H7YSL4"/>
<name>A0A1H7YSL4_9BACT</name>
<evidence type="ECO:0000313" key="4">
    <source>
        <dbReference type="Proteomes" id="UP000198744"/>
    </source>
</evidence>
<accession>A0A1H7YSL4</accession>
<feature type="chain" id="PRO_5011553870" evidence="1">
    <location>
        <begin position="21"/>
        <end position="199"/>
    </location>
</feature>
<dbReference type="NCBIfam" id="TIGR02595">
    <property type="entry name" value="PEP_CTERM"/>
    <property type="match status" value="1"/>
</dbReference>
<dbReference type="EMBL" id="FOBS01000017">
    <property type="protein sequence ID" value="SEM48327.1"/>
    <property type="molecule type" value="Genomic_DNA"/>
</dbReference>
<evidence type="ECO:0000259" key="2">
    <source>
        <dbReference type="Pfam" id="PF07589"/>
    </source>
</evidence>
<gene>
    <name evidence="3" type="ORF">SAMN04489760_11773</name>
</gene>
<feature type="signal peptide" evidence="1">
    <location>
        <begin position="1"/>
        <end position="20"/>
    </location>
</feature>
<dbReference type="RefSeq" id="WP_093883905.1">
    <property type="nucleotide sequence ID" value="NZ_FOBS01000017.1"/>
</dbReference>
<protein>
    <submittedName>
        <fullName evidence="3">PEP-CTERM protein-sorting domain-containing protein</fullName>
    </submittedName>
</protein>
<dbReference type="InterPro" id="IPR013424">
    <property type="entry name" value="Ice-binding_C"/>
</dbReference>
<organism evidence="3 4">
    <name type="scientific">Syntrophus gentianae</name>
    <dbReference type="NCBI Taxonomy" id="43775"/>
    <lineage>
        <taxon>Bacteria</taxon>
        <taxon>Pseudomonadati</taxon>
        <taxon>Thermodesulfobacteriota</taxon>
        <taxon>Syntrophia</taxon>
        <taxon>Syntrophales</taxon>
        <taxon>Syntrophaceae</taxon>
        <taxon>Syntrophus</taxon>
    </lineage>
</organism>
<dbReference type="Pfam" id="PF07589">
    <property type="entry name" value="PEP-CTERM"/>
    <property type="match status" value="1"/>
</dbReference>
<sequence>MKKLILAVLFGLLLTSHAYADSLKIFMSGMDWTYNNGILSDSGGISGSDALDYASFKVNNLLYKGLNSDIVFDAYIPLASLSGGSGTFTPGEATFSFLVGTEGISLYLTDYLIVGQNSGYDLSLTGILVKSEISSQNLPYGFIMNEPITLTFSASGETETALSGTGEVKAALLVPEPATLLLLGLGMVGLGGVWRRFQS</sequence>